<sequence length="228" mass="24851">MIPASFLAALGQMGDARFQRVLVMGVGLTVALLIGAYVLVFWGVQWLLPDSFTLPWVGEISFVDEMLSWGSVLLMMVLSIFLMVPVASAFTGIFLDDVADAVEETHYPTLPSAPRTSFADGMGEALTSLGVIVVANLAALVFYFTPLAPFVFYGLNGFLLGREYFRMIALRRLGKPGARAAFRRHIATIWAAGALMAVPLTIPLVNLFVPILGAATFVHLFHRLERQA</sequence>
<comment type="caution">
    <text evidence="6">The sequence shown here is derived from an EMBL/GenBank/DDBJ whole genome shotgun (WGS) entry which is preliminary data.</text>
</comment>
<keyword evidence="3 5" id="KW-1133">Transmembrane helix</keyword>
<organism evidence="6 7">
    <name type="scientific">Silicimonas algicola</name>
    <dbReference type="NCBI Taxonomy" id="1826607"/>
    <lineage>
        <taxon>Bacteria</taxon>
        <taxon>Pseudomonadati</taxon>
        <taxon>Pseudomonadota</taxon>
        <taxon>Alphaproteobacteria</taxon>
        <taxon>Rhodobacterales</taxon>
        <taxon>Paracoccaceae</taxon>
    </lineage>
</organism>
<reference evidence="6 7" key="1">
    <citation type="submission" date="2018-05" db="EMBL/GenBank/DDBJ databases">
        <title>Genomic Encyclopedia of Type Strains, Phase IV (KMG-IV): sequencing the most valuable type-strain genomes for metagenomic binning, comparative biology and taxonomic classification.</title>
        <authorList>
            <person name="Goeker M."/>
        </authorList>
    </citation>
    <scope>NUCLEOTIDE SEQUENCE [LARGE SCALE GENOMIC DNA]</scope>
    <source>
        <strain evidence="6 7">DSM 103371</strain>
    </source>
</reference>
<evidence type="ECO:0000313" key="7">
    <source>
        <dbReference type="Proteomes" id="UP000245390"/>
    </source>
</evidence>
<evidence type="ECO:0000256" key="5">
    <source>
        <dbReference type="SAM" id="Phobius"/>
    </source>
</evidence>
<evidence type="ECO:0000256" key="2">
    <source>
        <dbReference type="ARBA" id="ARBA00022692"/>
    </source>
</evidence>
<feature type="transmembrane region" description="Helical" evidence="5">
    <location>
        <begin position="68"/>
        <end position="95"/>
    </location>
</feature>
<feature type="transmembrane region" description="Helical" evidence="5">
    <location>
        <begin position="125"/>
        <end position="144"/>
    </location>
</feature>
<evidence type="ECO:0000256" key="3">
    <source>
        <dbReference type="ARBA" id="ARBA00022989"/>
    </source>
</evidence>
<keyword evidence="2 5" id="KW-0812">Transmembrane</keyword>
<evidence type="ECO:0000256" key="1">
    <source>
        <dbReference type="ARBA" id="ARBA00004141"/>
    </source>
</evidence>
<protein>
    <submittedName>
        <fullName evidence="6">Uncharacterized protein involved in cysteine biosynthesis</fullName>
    </submittedName>
</protein>
<name>A0A316G4E8_9RHOB</name>
<keyword evidence="7" id="KW-1185">Reference proteome</keyword>
<gene>
    <name evidence="6" type="ORF">C8D95_106165</name>
</gene>
<feature type="transmembrane region" description="Helical" evidence="5">
    <location>
        <begin position="21"/>
        <end position="48"/>
    </location>
</feature>
<evidence type="ECO:0000256" key="4">
    <source>
        <dbReference type="ARBA" id="ARBA00023136"/>
    </source>
</evidence>
<evidence type="ECO:0000313" key="6">
    <source>
        <dbReference type="EMBL" id="PWK55769.1"/>
    </source>
</evidence>
<dbReference type="AlphaFoldDB" id="A0A316G4E8"/>
<dbReference type="InterPro" id="IPR059112">
    <property type="entry name" value="CysZ/EI24"/>
</dbReference>
<feature type="transmembrane region" description="Helical" evidence="5">
    <location>
        <begin position="204"/>
        <end position="222"/>
    </location>
</feature>
<dbReference type="RefSeq" id="WP_241239699.1">
    <property type="nucleotide sequence ID" value="NZ_CP034588.1"/>
</dbReference>
<proteinExistence type="predicted"/>
<dbReference type="EMBL" id="QGGV01000006">
    <property type="protein sequence ID" value="PWK55769.1"/>
    <property type="molecule type" value="Genomic_DNA"/>
</dbReference>
<dbReference type="Pfam" id="PF07264">
    <property type="entry name" value="EI24"/>
    <property type="match status" value="1"/>
</dbReference>
<keyword evidence="4 5" id="KW-0472">Membrane</keyword>
<dbReference type="Proteomes" id="UP000245390">
    <property type="component" value="Unassembled WGS sequence"/>
</dbReference>
<accession>A0A316G4E8</accession>
<comment type="subcellular location">
    <subcellularLocation>
        <location evidence="1">Membrane</location>
        <topology evidence="1">Multi-pass membrane protein</topology>
    </subcellularLocation>
</comment>